<evidence type="ECO:0000256" key="6">
    <source>
        <dbReference type="ARBA" id="ARBA00022840"/>
    </source>
</evidence>
<keyword evidence="11" id="KW-1185">Reference proteome</keyword>
<dbReference type="SUPFAM" id="SSF56112">
    <property type="entry name" value="Protein kinase-like (PK-like)"/>
    <property type="match status" value="1"/>
</dbReference>
<dbReference type="PANTHER" id="PTHR43289">
    <property type="entry name" value="MITOGEN-ACTIVATED PROTEIN KINASE KINASE KINASE 20-RELATED"/>
    <property type="match status" value="1"/>
</dbReference>
<evidence type="ECO:0000256" key="3">
    <source>
        <dbReference type="ARBA" id="ARBA00022679"/>
    </source>
</evidence>
<dbReference type="AlphaFoldDB" id="A0A7Y9GRM4"/>
<dbReference type="EMBL" id="JACCBV010000001">
    <property type="protein sequence ID" value="NYE21346.1"/>
    <property type="molecule type" value="Genomic_DNA"/>
</dbReference>
<evidence type="ECO:0000256" key="1">
    <source>
        <dbReference type="ARBA" id="ARBA00012513"/>
    </source>
</evidence>
<comment type="caution">
    <text evidence="10">The sequence shown here is derived from an EMBL/GenBank/DDBJ whole genome shotgun (WGS) entry which is preliminary data.</text>
</comment>
<dbReference type="SMART" id="SM00220">
    <property type="entry name" value="S_TKc"/>
    <property type="match status" value="1"/>
</dbReference>
<dbReference type="EC" id="2.7.11.1" evidence="1"/>
<keyword evidence="2 10" id="KW-0723">Serine/threonine-protein kinase</keyword>
<proteinExistence type="predicted"/>
<dbReference type="Proteomes" id="UP000576969">
    <property type="component" value="Unassembled WGS sequence"/>
</dbReference>
<keyword evidence="6 7" id="KW-0067">ATP-binding</keyword>
<dbReference type="InterPro" id="IPR017441">
    <property type="entry name" value="Protein_kinase_ATP_BS"/>
</dbReference>
<keyword evidence="8" id="KW-0472">Membrane</keyword>
<dbReference type="InterPro" id="IPR008271">
    <property type="entry name" value="Ser/Thr_kinase_AS"/>
</dbReference>
<evidence type="ECO:0000313" key="11">
    <source>
        <dbReference type="Proteomes" id="UP000576969"/>
    </source>
</evidence>
<organism evidence="10 11">
    <name type="scientific">Microbacterium immunditiarum</name>
    <dbReference type="NCBI Taxonomy" id="337480"/>
    <lineage>
        <taxon>Bacteria</taxon>
        <taxon>Bacillati</taxon>
        <taxon>Actinomycetota</taxon>
        <taxon>Actinomycetes</taxon>
        <taxon>Micrococcales</taxon>
        <taxon>Microbacteriaceae</taxon>
        <taxon>Microbacterium</taxon>
    </lineage>
</organism>
<dbReference type="PROSITE" id="PS00107">
    <property type="entry name" value="PROTEIN_KINASE_ATP"/>
    <property type="match status" value="1"/>
</dbReference>
<feature type="transmembrane region" description="Helical" evidence="8">
    <location>
        <begin position="353"/>
        <end position="377"/>
    </location>
</feature>
<feature type="domain" description="Protein kinase" evidence="9">
    <location>
        <begin position="15"/>
        <end position="273"/>
    </location>
</feature>
<dbReference type="Gene3D" id="3.30.200.20">
    <property type="entry name" value="Phosphorylase Kinase, domain 1"/>
    <property type="match status" value="1"/>
</dbReference>
<dbReference type="GO" id="GO:0004674">
    <property type="term" value="F:protein serine/threonine kinase activity"/>
    <property type="evidence" value="ECO:0007669"/>
    <property type="project" value="UniProtKB-KW"/>
</dbReference>
<keyword evidence="4 7" id="KW-0547">Nucleotide-binding</keyword>
<evidence type="ECO:0000259" key="9">
    <source>
        <dbReference type="PROSITE" id="PS50011"/>
    </source>
</evidence>
<keyword evidence="5 10" id="KW-0418">Kinase</keyword>
<evidence type="ECO:0000256" key="2">
    <source>
        <dbReference type="ARBA" id="ARBA00022527"/>
    </source>
</evidence>
<protein>
    <recommendedName>
        <fullName evidence="1">non-specific serine/threonine protein kinase</fullName>
        <ecNumber evidence="1">2.7.11.1</ecNumber>
    </recommendedName>
</protein>
<evidence type="ECO:0000256" key="8">
    <source>
        <dbReference type="SAM" id="Phobius"/>
    </source>
</evidence>
<dbReference type="RefSeq" id="WP_179491902.1">
    <property type="nucleotide sequence ID" value="NZ_JACCBV010000001.1"/>
</dbReference>
<dbReference type="Gene3D" id="1.10.510.10">
    <property type="entry name" value="Transferase(Phosphotransferase) domain 1"/>
    <property type="match status" value="1"/>
</dbReference>
<dbReference type="CDD" id="cd14014">
    <property type="entry name" value="STKc_PknB_like"/>
    <property type="match status" value="1"/>
</dbReference>
<dbReference type="GO" id="GO:0005524">
    <property type="term" value="F:ATP binding"/>
    <property type="evidence" value="ECO:0007669"/>
    <property type="project" value="UniProtKB-UniRule"/>
</dbReference>
<dbReference type="InterPro" id="IPR011009">
    <property type="entry name" value="Kinase-like_dom_sf"/>
</dbReference>
<sequence>MATRLPSAPPILPGLSYIRPLGSGGFADVFLYEQDMPRRDVAVKVLPSDVRDPDLLRMFNAEADVLAHLSAHPSIVTVYQAGISADGRPYIVMEYCPGSLAQRYRIERIPVDEVLRIGVKMACALESAHRAGLVHRDVKPSNILVTTFGAPVLADFGISSSLARQTADEVLAMSIPWSAPEVIAEQTAGSIPSEVWSLGATVYSLLAGHSPFERRERGQNSKEQLRRRIARATYTPIARADVPPALQEVLAAAMSRDVRQRHPSAFAFAEALRRVQASMGLTPTPLEVPSDEWMPVSDEVDFTDATPRGPVRSKVEHESARKQPVAVGVAALARDEETDFAEPAASNGVSRRAAVWIVAGVVAAAVAASSAVVYFVLTGAS</sequence>
<feature type="binding site" evidence="7">
    <location>
        <position position="44"/>
    </location>
    <ligand>
        <name>ATP</name>
        <dbReference type="ChEBI" id="CHEBI:30616"/>
    </ligand>
</feature>
<keyword evidence="8" id="KW-1133">Transmembrane helix</keyword>
<dbReference type="PANTHER" id="PTHR43289:SF6">
    <property type="entry name" value="SERINE_THREONINE-PROTEIN KINASE NEKL-3"/>
    <property type="match status" value="1"/>
</dbReference>
<gene>
    <name evidence="10" type="ORF">BJ991_003374</name>
</gene>
<dbReference type="Pfam" id="PF00069">
    <property type="entry name" value="Pkinase"/>
    <property type="match status" value="1"/>
</dbReference>
<evidence type="ECO:0000256" key="5">
    <source>
        <dbReference type="ARBA" id="ARBA00022777"/>
    </source>
</evidence>
<dbReference type="PROSITE" id="PS00108">
    <property type="entry name" value="PROTEIN_KINASE_ST"/>
    <property type="match status" value="1"/>
</dbReference>
<accession>A0A7Y9GRM4</accession>
<keyword evidence="8" id="KW-0812">Transmembrane</keyword>
<evidence type="ECO:0000256" key="4">
    <source>
        <dbReference type="ARBA" id="ARBA00022741"/>
    </source>
</evidence>
<name>A0A7Y9GRM4_9MICO</name>
<evidence type="ECO:0000313" key="10">
    <source>
        <dbReference type="EMBL" id="NYE21346.1"/>
    </source>
</evidence>
<keyword evidence="3" id="KW-0808">Transferase</keyword>
<evidence type="ECO:0000256" key="7">
    <source>
        <dbReference type="PROSITE-ProRule" id="PRU10141"/>
    </source>
</evidence>
<reference evidence="10 11" key="1">
    <citation type="submission" date="2020-07" db="EMBL/GenBank/DDBJ databases">
        <title>Sequencing the genomes of 1000 actinobacteria strains.</title>
        <authorList>
            <person name="Klenk H.-P."/>
        </authorList>
    </citation>
    <scope>NUCLEOTIDE SEQUENCE [LARGE SCALE GENOMIC DNA]</scope>
    <source>
        <strain evidence="10 11">DSM 24662</strain>
    </source>
</reference>
<dbReference type="PROSITE" id="PS50011">
    <property type="entry name" value="PROTEIN_KINASE_DOM"/>
    <property type="match status" value="1"/>
</dbReference>
<dbReference type="InterPro" id="IPR000719">
    <property type="entry name" value="Prot_kinase_dom"/>
</dbReference>